<dbReference type="SMART" id="SM00283">
    <property type="entry name" value="MA"/>
    <property type="match status" value="1"/>
</dbReference>
<dbReference type="GO" id="GO:0007165">
    <property type="term" value="P:signal transduction"/>
    <property type="evidence" value="ECO:0007669"/>
    <property type="project" value="UniProtKB-KW"/>
</dbReference>
<keyword evidence="4" id="KW-0175">Coiled coil</keyword>
<keyword evidence="3" id="KW-0807">Transducer</keyword>
<dbReference type="NCBIfam" id="TIGR00229">
    <property type="entry name" value="sensory_box"/>
    <property type="match status" value="2"/>
</dbReference>
<dbReference type="SUPFAM" id="SSF55785">
    <property type="entry name" value="PYP-like sensor domain (PAS domain)"/>
    <property type="match status" value="2"/>
</dbReference>
<evidence type="ECO:0000259" key="6">
    <source>
        <dbReference type="PROSITE" id="PS50112"/>
    </source>
</evidence>
<dbReference type="Pfam" id="PF08447">
    <property type="entry name" value="PAS_3"/>
    <property type="match status" value="2"/>
</dbReference>
<dbReference type="CDD" id="cd11386">
    <property type="entry name" value="MCP_signal"/>
    <property type="match status" value="1"/>
</dbReference>
<comment type="caution">
    <text evidence="9">The sequence shown here is derived from an EMBL/GenBank/DDBJ whole genome shotgun (WGS) entry which is preliminary data.</text>
</comment>
<accession>A0A7V7PR28</accession>
<evidence type="ECO:0000313" key="9">
    <source>
        <dbReference type="EMBL" id="KAB0680888.1"/>
    </source>
</evidence>
<dbReference type="CDD" id="cd00130">
    <property type="entry name" value="PAS"/>
    <property type="match status" value="2"/>
</dbReference>
<dbReference type="EMBL" id="VZDO01000004">
    <property type="protein sequence ID" value="KAB0680888.1"/>
    <property type="molecule type" value="Genomic_DNA"/>
</dbReference>
<dbReference type="PROSITE" id="PS50113">
    <property type="entry name" value="PAC"/>
    <property type="match status" value="2"/>
</dbReference>
<evidence type="ECO:0000256" key="4">
    <source>
        <dbReference type="SAM" id="Coils"/>
    </source>
</evidence>
<evidence type="ECO:0000256" key="2">
    <source>
        <dbReference type="ARBA" id="ARBA00029447"/>
    </source>
</evidence>
<dbReference type="SMART" id="SM00086">
    <property type="entry name" value="PAC"/>
    <property type="match status" value="2"/>
</dbReference>
<dbReference type="InterPro" id="IPR004089">
    <property type="entry name" value="MCPsignal_dom"/>
</dbReference>
<comment type="similarity">
    <text evidence="2">Belongs to the methyl-accepting chemotaxis (MCP) protein family.</text>
</comment>
<proteinExistence type="inferred from homology"/>
<feature type="domain" description="PAC" evidence="7">
    <location>
        <begin position="79"/>
        <end position="133"/>
    </location>
</feature>
<dbReference type="PANTHER" id="PTHR43531:SF11">
    <property type="entry name" value="METHYL-ACCEPTING CHEMOTAXIS PROTEIN 3"/>
    <property type="match status" value="1"/>
</dbReference>
<dbReference type="PANTHER" id="PTHR43531">
    <property type="entry name" value="PROTEIN ICFG"/>
    <property type="match status" value="1"/>
</dbReference>
<dbReference type="Pfam" id="PF00015">
    <property type="entry name" value="MCPsignal"/>
    <property type="match status" value="1"/>
</dbReference>
<evidence type="ECO:0000313" key="10">
    <source>
        <dbReference type="Proteomes" id="UP000432089"/>
    </source>
</evidence>
<dbReference type="SUPFAM" id="SSF58104">
    <property type="entry name" value="Methyl-accepting chemotaxis protein (MCP) signaling domain"/>
    <property type="match status" value="1"/>
</dbReference>
<dbReference type="InterPro" id="IPR013655">
    <property type="entry name" value="PAS_fold_3"/>
</dbReference>
<dbReference type="InterPro" id="IPR000014">
    <property type="entry name" value="PAS"/>
</dbReference>
<evidence type="ECO:0000259" key="7">
    <source>
        <dbReference type="PROSITE" id="PS50113"/>
    </source>
</evidence>
<feature type="domain" description="HAMP" evidence="8">
    <location>
        <begin position="244"/>
        <end position="296"/>
    </location>
</feature>
<dbReference type="GO" id="GO:0006935">
    <property type="term" value="P:chemotaxis"/>
    <property type="evidence" value="ECO:0007669"/>
    <property type="project" value="UniProtKB-KW"/>
</dbReference>
<organism evidence="9 10">
    <name type="scientific">Plantimonas leprariae</name>
    <dbReference type="NCBI Taxonomy" id="2615207"/>
    <lineage>
        <taxon>Bacteria</taxon>
        <taxon>Pseudomonadati</taxon>
        <taxon>Pseudomonadota</taxon>
        <taxon>Alphaproteobacteria</taxon>
        <taxon>Hyphomicrobiales</taxon>
        <taxon>Aurantimonadaceae</taxon>
        <taxon>Plantimonas</taxon>
    </lineage>
</organism>
<dbReference type="RefSeq" id="WP_150969044.1">
    <property type="nucleotide sequence ID" value="NZ_VZDO01000004.1"/>
</dbReference>
<dbReference type="InterPro" id="IPR035965">
    <property type="entry name" value="PAS-like_dom_sf"/>
</dbReference>
<dbReference type="InterPro" id="IPR000700">
    <property type="entry name" value="PAS-assoc_C"/>
</dbReference>
<reference evidence="9 10" key="1">
    <citation type="submission" date="2019-09" db="EMBL/GenBank/DDBJ databases">
        <title>YIM 132180 draft genome.</title>
        <authorList>
            <person name="Zhang K."/>
        </authorList>
    </citation>
    <scope>NUCLEOTIDE SEQUENCE [LARGE SCALE GENOMIC DNA]</scope>
    <source>
        <strain evidence="9 10">YIM 132180</strain>
    </source>
</reference>
<dbReference type="Gene3D" id="3.30.450.20">
    <property type="entry name" value="PAS domain"/>
    <property type="match status" value="2"/>
</dbReference>
<evidence type="ECO:0000259" key="8">
    <source>
        <dbReference type="PROSITE" id="PS50885"/>
    </source>
</evidence>
<keyword evidence="10" id="KW-1185">Reference proteome</keyword>
<dbReference type="AlphaFoldDB" id="A0A7V7PR28"/>
<evidence type="ECO:0000256" key="1">
    <source>
        <dbReference type="ARBA" id="ARBA00022500"/>
    </source>
</evidence>
<dbReference type="PROSITE" id="PS50112">
    <property type="entry name" value="PAS"/>
    <property type="match status" value="1"/>
</dbReference>
<feature type="domain" description="PAC" evidence="7">
    <location>
        <begin position="203"/>
        <end position="255"/>
    </location>
</feature>
<feature type="domain" description="Methyl-accepting transducer" evidence="5">
    <location>
        <begin position="301"/>
        <end position="530"/>
    </location>
</feature>
<dbReference type="InterPro" id="IPR051310">
    <property type="entry name" value="MCP_chemotaxis"/>
</dbReference>
<name>A0A7V7PR28_9HYPH</name>
<dbReference type="PROSITE" id="PS50885">
    <property type="entry name" value="HAMP"/>
    <property type="match status" value="1"/>
</dbReference>
<evidence type="ECO:0000256" key="3">
    <source>
        <dbReference type="PROSITE-ProRule" id="PRU00284"/>
    </source>
</evidence>
<dbReference type="GO" id="GO:0016020">
    <property type="term" value="C:membrane"/>
    <property type="evidence" value="ECO:0007669"/>
    <property type="project" value="InterPro"/>
</dbReference>
<feature type="domain" description="PAS" evidence="6">
    <location>
        <begin position="28"/>
        <end position="52"/>
    </location>
</feature>
<dbReference type="InterPro" id="IPR003660">
    <property type="entry name" value="HAMP_dom"/>
</dbReference>
<sequence>MLHLRSTDHANTAKALDRSFAIAEFTPDGVIQRGNDKFCEAFGYSQDEVVGKHHRMMLDAAEVNGEEYARFWNRLRAGECISGQFSRRAKDGSTVWLQASYTPTVDRRGRVTKVVKLAFDITAIKCNALEDAHKLEALDRSQATIEFAPDGRILTANQNFLDVMGYGLDEIEGRHHRMFVDPAYAASAEYEAFWAKLREGQFQSKDFKRVGKGGKEVWIQASYNPIIHCEGHVFKVVKFATDLTDRINAVGRLGVALKSLAQGNLADRIAEPFISSLDELRVNYNEAGRQLETTMQTIRQNADAIRSNADEVRGGAEQLGKRTEQQAAALEEASATLAEITNEVRETAKRANDVGALIATARTDAEFSGRIAGDAMAAMGAIERSSAEIGKIIGVIDEIAFQTNLLALNAGVEAARAGEAGRGFAVVAQEVRGLAQRSAEAAKEIKDLISTSAAQVGHGVSLVGQSGKSLGAIIAKVTEIDGHVASIVQSARTQAAGLQDLSAAVDTLDKNTQQNASMVDSSLAASNGLASEANALSDALSAFSVSAPPSGKGAGHRSGQVFELRDRLGRAFG</sequence>
<gene>
    <name evidence="9" type="ORF">F6X38_07845</name>
</gene>
<dbReference type="Gene3D" id="1.10.287.950">
    <property type="entry name" value="Methyl-accepting chemotaxis protein"/>
    <property type="match status" value="1"/>
</dbReference>
<keyword evidence="1" id="KW-0145">Chemotaxis</keyword>
<dbReference type="PROSITE" id="PS50111">
    <property type="entry name" value="CHEMOTAXIS_TRANSDUC_2"/>
    <property type="match status" value="1"/>
</dbReference>
<dbReference type="Proteomes" id="UP000432089">
    <property type="component" value="Unassembled WGS sequence"/>
</dbReference>
<dbReference type="InterPro" id="IPR001610">
    <property type="entry name" value="PAC"/>
</dbReference>
<protein>
    <submittedName>
        <fullName evidence="9">PAS domain S-box protein</fullName>
    </submittedName>
</protein>
<feature type="coiled-coil region" evidence="4">
    <location>
        <begin position="323"/>
        <end position="350"/>
    </location>
</feature>
<evidence type="ECO:0000259" key="5">
    <source>
        <dbReference type="PROSITE" id="PS50111"/>
    </source>
</evidence>